<evidence type="ECO:0000313" key="3">
    <source>
        <dbReference type="EMBL" id="GJN89861.1"/>
    </source>
</evidence>
<keyword evidence="2" id="KW-0732">Signal</keyword>
<proteinExistence type="predicted"/>
<dbReference type="EMBL" id="BQKY01000005">
    <property type="protein sequence ID" value="GJN89861.1"/>
    <property type="molecule type" value="Genomic_DNA"/>
</dbReference>
<feature type="region of interest" description="Disordered" evidence="1">
    <location>
        <begin position="221"/>
        <end position="251"/>
    </location>
</feature>
<name>A0AAV5GK38_9BASI</name>
<gene>
    <name evidence="3" type="ORF">Rhopal_002850-T1</name>
</gene>
<organism evidence="3 4">
    <name type="scientific">Rhodotorula paludigena</name>
    <dbReference type="NCBI Taxonomy" id="86838"/>
    <lineage>
        <taxon>Eukaryota</taxon>
        <taxon>Fungi</taxon>
        <taxon>Dikarya</taxon>
        <taxon>Basidiomycota</taxon>
        <taxon>Pucciniomycotina</taxon>
        <taxon>Microbotryomycetes</taxon>
        <taxon>Sporidiobolales</taxon>
        <taxon>Sporidiobolaceae</taxon>
        <taxon>Rhodotorula</taxon>
    </lineage>
</organism>
<evidence type="ECO:0000256" key="2">
    <source>
        <dbReference type="SAM" id="SignalP"/>
    </source>
</evidence>
<comment type="caution">
    <text evidence="3">The sequence shown here is derived from an EMBL/GenBank/DDBJ whole genome shotgun (WGS) entry which is preliminary data.</text>
</comment>
<feature type="compositionally biased region" description="Basic residues" evidence="1">
    <location>
        <begin position="335"/>
        <end position="346"/>
    </location>
</feature>
<reference evidence="3 4" key="1">
    <citation type="submission" date="2021-12" db="EMBL/GenBank/DDBJ databases">
        <title>High titer production of polyol ester of fatty acids by Rhodotorula paludigena BS15 towards product separation-free biomass refinery.</title>
        <authorList>
            <person name="Mano J."/>
            <person name="Ono H."/>
            <person name="Tanaka T."/>
            <person name="Naito K."/>
            <person name="Sushida H."/>
            <person name="Ike M."/>
            <person name="Tokuyasu K."/>
            <person name="Kitaoka M."/>
        </authorList>
    </citation>
    <scope>NUCLEOTIDE SEQUENCE [LARGE SCALE GENOMIC DNA]</scope>
    <source>
        <strain evidence="3 4">BS15</strain>
    </source>
</reference>
<sequence length="346" mass="35858">MQLPPSVLLLVSLFSAAHLAQGRPTAPRPRDINISHKSVVNGTATTHSIPTSSLPAELAAAIEGSDININLTTDRVKRSPEPATGINNSTINLTVIGSEKAKRSPRERHSIKRAAKKAAAAQHHNIHIDASSSGTGGIGGIHNSTVNINLNQTGSKKARKARRKVDLGDHSVLVDVSSSTSDDSAIGGIEDSTVHVNILPPRALSKSTGHHSIVVDSSSLDADADSSTTTGAHSAVVDTSSTTGAATGTTGVKNSTINLTVISPKDEDKAADAVESPIPSLARLSKRALPAHEAWASTIQHKDLASSEEVEAVAAAPAPVDTAEPSGFVQVRRDHSSKRSTIAKRA</sequence>
<dbReference type="Proteomes" id="UP001342314">
    <property type="component" value="Unassembled WGS sequence"/>
</dbReference>
<dbReference type="AlphaFoldDB" id="A0AAV5GK38"/>
<accession>A0AAV5GK38</accession>
<feature type="region of interest" description="Disordered" evidence="1">
    <location>
        <begin position="315"/>
        <end position="346"/>
    </location>
</feature>
<evidence type="ECO:0000256" key="1">
    <source>
        <dbReference type="SAM" id="MobiDB-lite"/>
    </source>
</evidence>
<protein>
    <submittedName>
        <fullName evidence="3">Uncharacterized protein</fullName>
    </submittedName>
</protein>
<feature type="signal peptide" evidence="2">
    <location>
        <begin position="1"/>
        <end position="22"/>
    </location>
</feature>
<feature type="chain" id="PRO_5043943884" evidence="2">
    <location>
        <begin position="23"/>
        <end position="346"/>
    </location>
</feature>
<keyword evidence="4" id="KW-1185">Reference proteome</keyword>
<evidence type="ECO:0000313" key="4">
    <source>
        <dbReference type="Proteomes" id="UP001342314"/>
    </source>
</evidence>